<evidence type="ECO:0000256" key="7">
    <source>
        <dbReference type="ARBA" id="ARBA00013188"/>
    </source>
</evidence>
<keyword evidence="9 10" id="KW-0413">Isomerase</keyword>
<comment type="catalytic activity">
    <reaction evidence="1">
        <text>D-ribulose 5-phosphate = D-xylulose 5-phosphate</text>
        <dbReference type="Rhea" id="RHEA:13677"/>
        <dbReference type="ChEBI" id="CHEBI:57737"/>
        <dbReference type="ChEBI" id="CHEBI:58121"/>
        <dbReference type="EC" id="5.1.3.1"/>
    </reaction>
</comment>
<proteinExistence type="inferred from homology"/>
<evidence type="ECO:0000256" key="5">
    <source>
        <dbReference type="ARBA" id="ARBA00001954"/>
    </source>
</evidence>
<dbReference type="Proteomes" id="UP000002630">
    <property type="component" value="Linkage Group LG18"/>
</dbReference>
<keyword evidence="8" id="KW-0479">Metal-binding</keyword>
<dbReference type="InterPro" id="IPR013785">
    <property type="entry name" value="Aldolase_TIM"/>
</dbReference>
<dbReference type="GO" id="GO:0005975">
    <property type="term" value="P:carbohydrate metabolic process"/>
    <property type="evidence" value="ECO:0007669"/>
    <property type="project" value="InterPro"/>
</dbReference>
<evidence type="ECO:0000256" key="8">
    <source>
        <dbReference type="ARBA" id="ARBA00022723"/>
    </source>
</evidence>
<evidence type="ECO:0000256" key="6">
    <source>
        <dbReference type="ARBA" id="ARBA00009541"/>
    </source>
</evidence>
<dbReference type="Gene3D" id="3.20.20.70">
    <property type="entry name" value="Aldolase class I"/>
    <property type="match status" value="1"/>
</dbReference>
<dbReference type="PROSITE" id="PS01086">
    <property type="entry name" value="RIBUL_P_3_EPIMER_2"/>
    <property type="match status" value="1"/>
</dbReference>
<gene>
    <name evidence="10" type="primary">RPE</name>
    <name evidence="10" type="ORF">Esi_0061_0119</name>
</gene>
<dbReference type="STRING" id="2880.D8LR12"/>
<accession>D8LR12</accession>
<dbReference type="EMBL" id="FN649743">
    <property type="protein sequence ID" value="CBN77685.1"/>
    <property type="molecule type" value="Genomic_DNA"/>
</dbReference>
<dbReference type="EMBL" id="FN648830">
    <property type="protein sequence ID" value="CBN77685.1"/>
    <property type="molecule type" value="Genomic_DNA"/>
</dbReference>
<comment type="cofactor">
    <cofactor evidence="4">
        <name>Zn(2+)</name>
        <dbReference type="ChEBI" id="CHEBI:29105"/>
    </cofactor>
</comment>
<comment type="cofactor">
    <cofactor evidence="5">
        <name>Fe(2+)</name>
        <dbReference type="ChEBI" id="CHEBI:29033"/>
    </cofactor>
</comment>
<keyword evidence="11" id="KW-1185">Reference proteome</keyword>
<evidence type="ECO:0000256" key="9">
    <source>
        <dbReference type="ARBA" id="ARBA00023235"/>
    </source>
</evidence>
<comment type="similarity">
    <text evidence="6">Belongs to the ribulose-phosphate 3-epimerase family.</text>
</comment>
<dbReference type="EC" id="5.1.3.1" evidence="7"/>
<dbReference type="PANTHER" id="PTHR11749">
    <property type="entry name" value="RIBULOSE-5-PHOSPHATE-3-EPIMERASE"/>
    <property type="match status" value="1"/>
</dbReference>
<comment type="cofactor">
    <cofactor evidence="2">
        <name>Mn(2+)</name>
        <dbReference type="ChEBI" id="CHEBI:29035"/>
    </cofactor>
</comment>
<evidence type="ECO:0000313" key="11">
    <source>
        <dbReference type="Proteomes" id="UP000002630"/>
    </source>
</evidence>
<evidence type="ECO:0000313" key="10">
    <source>
        <dbReference type="EMBL" id="CBN77685.1"/>
    </source>
</evidence>
<dbReference type="InParanoid" id="D8LR12"/>
<dbReference type="HAMAP" id="MF_02227">
    <property type="entry name" value="RPE"/>
    <property type="match status" value="1"/>
</dbReference>
<dbReference type="GO" id="GO:0046872">
    <property type="term" value="F:metal ion binding"/>
    <property type="evidence" value="ECO:0007669"/>
    <property type="project" value="UniProtKB-KW"/>
</dbReference>
<evidence type="ECO:0000256" key="3">
    <source>
        <dbReference type="ARBA" id="ARBA00001941"/>
    </source>
</evidence>
<dbReference type="AlphaFoldDB" id="D8LR12"/>
<dbReference type="FunCoup" id="D8LR12">
    <property type="interactions" value="94"/>
</dbReference>
<dbReference type="InterPro" id="IPR011060">
    <property type="entry name" value="RibuloseP-bd_barrel"/>
</dbReference>
<name>D8LR12_ECTSI</name>
<dbReference type="InterPro" id="IPR026019">
    <property type="entry name" value="Ribul_P_3_epim"/>
</dbReference>
<evidence type="ECO:0000256" key="1">
    <source>
        <dbReference type="ARBA" id="ARBA00001782"/>
    </source>
</evidence>
<evidence type="ECO:0000256" key="2">
    <source>
        <dbReference type="ARBA" id="ARBA00001936"/>
    </source>
</evidence>
<dbReference type="NCBIfam" id="NF004076">
    <property type="entry name" value="PRK05581.1-4"/>
    <property type="match status" value="1"/>
</dbReference>
<dbReference type="NCBIfam" id="TIGR01163">
    <property type="entry name" value="rpe"/>
    <property type="match status" value="1"/>
</dbReference>
<sequence length="285" mass="30547">MRRGFAGYLSWRALFILYAAAGITSIMGERFHSRPAAIGPSVLAADMSRLMEESLDVERQGADYIHLDVMDGHFVPNLTFGAPVIKGLRKHTKALLDAHLMVSHPAQWVDDMAAAGVDRFTFHVEATDKVAELIAAVKAKGMGVGVALKPATPVEEVFPYCDDLDLVLIMTVEPGFGGQSFMADQMSKVKELRRRYPGLDIEVDGGLADKTIEEAARAGANLIVCGSYIFKGNKAERINLLKQAVEKYGNGKKDEDLTPCVVLGSEHCPAVAGVTGADAASGGGR</sequence>
<comment type="cofactor">
    <cofactor evidence="3">
        <name>Co(2+)</name>
        <dbReference type="ChEBI" id="CHEBI:48828"/>
    </cofactor>
</comment>
<evidence type="ECO:0000256" key="4">
    <source>
        <dbReference type="ARBA" id="ARBA00001947"/>
    </source>
</evidence>
<dbReference type="FunFam" id="3.20.20.70:FF:000171">
    <property type="entry name" value="Ribulose-phosphate 3-epimerase"/>
    <property type="match status" value="1"/>
</dbReference>
<dbReference type="InterPro" id="IPR000056">
    <property type="entry name" value="Ribul_P_3_epim-like"/>
</dbReference>
<dbReference type="OrthoDB" id="1927044at2759"/>
<reference evidence="10 11" key="1">
    <citation type="journal article" date="2010" name="Nature">
        <title>The Ectocarpus genome and the independent evolution of multicellularity in brown algae.</title>
        <authorList>
            <person name="Cock J.M."/>
            <person name="Sterck L."/>
            <person name="Rouze P."/>
            <person name="Scornet D."/>
            <person name="Allen A.E."/>
            <person name="Amoutzias G."/>
            <person name="Anthouard V."/>
            <person name="Artiguenave F."/>
            <person name="Aury J.M."/>
            <person name="Badger J.H."/>
            <person name="Beszteri B."/>
            <person name="Billiau K."/>
            <person name="Bonnet E."/>
            <person name="Bothwell J.H."/>
            <person name="Bowler C."/>
            <person name="Boyen C."/>
            <person name="Brownlee C."/>
            <person name="Carrano C.J."/>
            <person name="Charrier B."/>
            <person name="Cho G.Y."/>
            <person name="Coelho S.M."/>
            <person name="Collen J."/>
            <person name="Corre E."/>
            <person name="Da Silva C."/>
            <person name="Delage L."/>
            <person name="Delaroque N."/>
            <person name="Dittami S.M."/>
            <person name="Doulbeau S."/>
            <person name="Elias M."/>
            <person name="Farnham G."/>
            <person name="Gachon C.M."/>
            <person name="Gschloessl B."/>
            <person name="Heesch S."/>
            <person name="Jabbari K."/>
            <person name="Jubin C."/>
            <person name="Kawai H."/>
            <person name="Kimura K."/>
            <person name="Kloareg B."/>
            <person name="Kupper F.C."/>
            <person name="Lang D."/>
            <person name="Le Bail A."/>
            <person name="Leblanc C."/>
            <person name="Lerouge P."/>
            <person name="Lohr M."/>
            <person name="Lopez P.J."/>
            <person name="Martens C."/>
            <person name="Maumus F."/>
            <person name="Michel G."/>
            <person name="Miranda-Saavedra D."/>
            <person name="Morales J."/>
            <person name="Moreau H."/>
            <person name="Motomura T."/>
            <person name="Nagasato C."/>
            <person name="Napoli C.A."/>
            <person name="Nelson D.R."/>
            <person name="Nyvall-Collen P."/>
            <person name="Peters A.F."/>
            <person name="Pommier C."/>
            <person name="Potin P."/>
            <person name="Poulain J."/>
            <person name="Quesneville H."/>
            <person name="Read B."/>
            <person name="Rensing S.A."/>
            <person name="Ritter A."/>
            <person name="Rousvoal S."/>
            <person name="Samanta M."/>
            <person name="Samson G."/>
            <person name="Schroeder D.C."/>
            <person name="Segurens B."/>
            <person name="Strittmatter M."/>
            <person name="Tonon T."/>
            <person name="Tregear J.W."/>
            <person name="Valentin K."/>
            <person name="von Dassow P."/>
            <person name="Yamagishi T."/>
            <person name="Van de Peer Y."/>
            <person name="Wincker P."/>
        </authorList>
    </citation>
    <scope>NUCLEOTIDE SEQUENCE [LARGE SCALE GENOMIC DNA]</scope>
    <source>
        <strain evidence="11">Ec32 / CCAP1310/4</strain>
    </source>
</reference>
<organism evidence="10 11">
    <name type="scientific">Ectocarpus siliculosus</name>
    <name type="common">Brown alga</name>
    <name type="synonym">Conferva siliculosa</name>
    <dbReference type="NCBI Taxonomy" id="2880"/>
    <lineage>
        <taxon>Eukaryota</taxon>
        <taxon>Sar</taxon>
        <taxon>Stramenopiles</taxon>
        <taxon>Ochrophyta</taxon>
        <taxon>PX clade</taxon>
        <taxon>Phaeophyceae</taxon>
        <taxon>Ectocarpales</taxon>
        <taxon>Ectocarpaceae</taxon>
        <taxon>Ectocarpus</taxon>
    </lineage>
</organism>
<dbReference type="PROSITE" id="PS01085">
    <property type="entry name" value="RIBUL_P_3_EPIMER_1"/>
    <property type="match status" value="1"/>
</dbReference>
<protein>
    <recommendedName>
        <fullName evidence="7">ribulose-phosphate 3-epimerase</fullName>
        <ecNumber evidence="7">5.1.3.1</ecNumber>
    </recommendedName>
</protein>
<dbReference type="GO" id="GO:0004750">
    <property type="term" value="F:D-ribulose-phosphate 3-epimerase activity"/>
    <property type="evidence" value="ECO:0007669"/>
    <property type="project" value="UniProtKB-EC"/>
</dbReference>
<dbReference type="eggNOG" id="KOG3111">
    <property type="taxonomic scope" value="Eukaryota"/>
</dbReference>
<dbReference type="Pfam" id="PF00834">
    <property type="entry name" value="Ribul_P_3_epim"/>
    <property type="match status" value="1"/>
</dbReference>
<dbReference type="CDD" id="cd00429">
    <property type="entry name" value="RPE"/>
    <property type="match status" value="1"/>
</dbReference>
<dbReference type="SUPFAM" id="SSF51366">
    <property type="entry name" value="Ribulose-phoshate binding barrel"/>
    <property type="match status" value="1"/>
</dbReference>
<dbReference type="GO" id="GO:0006098">
    <property type="term" value="P:pentose-phosphate shunt"/>
    <property type="evidence" value="ECO:0007669"/>
    <property type="project" value="InterPro"/>
</dbReference>